<evidence type="ECO:0000313" key="2">
    <source>
        <dbReference type="EMBL" id="SCY78797.1"/>
    </source>
</evidence>
<keyword evidence="3" id="KW-1185">Reference proteome</keyword>
<reference evidence="2 3" key="1">
    <citation type="submission" date="2016-10" db="EMBL/GenBank/DDBJ databases">
        <authorList>
            <person name="de Groot N.N."/>
        </authorList>
    </citation>
    <scope>NUCLEOTIDE SEQUENCE [LARGE SCALE GENOMIC DNA]</scope>
    <source>
        <strain evidence="2 3">AA1</strain>
    </source>
</reference>
<feature type="transmembrane region" description="Helical" evidence="1">
    <location>
        <begin position="147"/>
        <end position="167"/>
    </location>
</feature>
<keyword evidence="1" id="KW-0812">Transmembrane</keyword>
<dbReference type="STRING" id="419481.SAMN05216233_121106"/>
<dbReference type="Proteomes" id="UP000198870">
    <property type="component" value="Unassembled WGS sequence"/>
</dbReference>
<feature type="transmembrane region" description="Helical" evidence="1">
    <location>
        <begin position="20"/>
        <end position="39"/>
    </location>
</feature>
<keyword evidence="1" id="KW-0472">Membrane</keyword>
<proteinExistence type="predicted"/>
<name>A0A1G5IS52_9BACT</name>
<feature type="transmembrane region" description="Helical" evidence="1">
    <location>
        <begin position="97"/>
        <end position="114"/>
    </location>
</feature>
<organism evidence="2 3">
    <name type="scientific">Desulfoluna spongiiphila</name>
    <dbReference type="NCBI Taxonomy" id="419481"/>
    <lineage>
        <taxon>Bacteria</taxon>
        <taxon>Pseudomonadati</taxon>
        <taxon>Thermodesulfobacteriota</taxon>
        <taxon>Desulfobacteria</taxon>
        <taxon>Desulfobacterales</taxon>
        <taxon>Desulfolunaceae</taxon>
        <taxon>Desulfoluna</taxon>
    </lineage>
</organism>
<sequence length="170" mass="19304">MTFIRSTIWVPRYFAHEASWLQFLFKGALVLILAQQIYYPQPNKYLHLALVFVYMVFRDLLSPVATSGKNDYLLLVSAMACSLLTVADHLLPSNLEAAYLAMLIVEALLTVALLHRLISVFRDPDGLDSIAEHHRAHAGKRPGFMKGMLWGMVTCLLFAVFYILYLLQLT</sequence>
<accession>A0A1G5IS52</accession>
<protein>
    <submittedName>
        <fullName evidence="2">Uncharacterized protein</fullName>
    </submittedName>
</protein>
<evidence type="ECO:0000313" key="3">
    <source>
        <dbReference type="Proteomes" id="UP000198870"/>
    </source>
</evidence>
<keyword evidence="1" id="KW-1133">Transmembrane helix</keyword>
<gene>
    <name evidence="2" type="ORF">SAMN05216233_121106</name>
</gene>
<evidence type="ECO:0000256" key="1">
    <source>
        <dbReference type="SAM" id="Phobius"/>
    </source>
</evidence>
<dbReference type="RefSeq" id="WP_092214239.1">
    <property type="nucleotide sequence ID" value="NZ_FMUX01000021.1"/>
</dbReference>
<dbReference type="EMBL" id="FMUX01000021">
    <property type="protein sequence ID" value="SCY78797.1"/>
    <property type="molecule type" value="Genomic_DNA"/>
</dbReference>
<feature type="transmembrane region" description="Helical" evidence="1">
    <location>
        <begin position="73"/>
        <end position="91"/>
    </location>
</feature>
<dbReference type="AlphaFoldDB" id="A0A1G5IS52"/>
<dbReference type="OrthoDB" id="9752700at2"/>